<reference evidence="1 2" key="1">
    <citation type="submission" date="2010-10" db="EMBL/GenBank/DDBJ databases">
        <authorList>
            <person name="Durkin A.S."/>
            <person name="Madupu R."/>
            <person name="Torralba M."/>
            <person name="Gillis M."/>
            <person name="Methe B."/>
            <person name="Sutton G."/>
            <person name="Nelson K.E."/>
        </authorList>
    </citation>
    <scope>NUCLEOTIDE SEQUENCE [LARGE SCALE GENOMIC DNA]</scope>
    <source>
        <strain evidence="1 2">ACS-139-V-Col8</strain>
    </source>
</reference>
<evidence type="ECO:0000313" key="2">
    <source>
        <dbReference type="Proteomes" id="UP000005990"/>
    </source>
</evidence>
<dbReference type="EMBL" id="AENN01000001">
    <property type="protein sequence ID" value="EFR32017.1"/>
    <property type="molecule type" value="Genomic_DNA"/>
</dbReference>
<gene>
    <name evidence="1" type="ORF">HMPREF9257_1034</name>
</gene>
<proteinExistence type="predicted"/>
<keyword evidence="2" id="KW-1185">Reference proteome</keyword>
<dbReference type="RefSeq" id="WP_006417500.1">
    <property type="nucleotide sequence ID" value="NZ_AENN01000001.1"/>
</dbReference>
<accession>E4KM48</accession>
<comment type="caution">
    <text evidence="1">The sequence shown here is derived from an EMBL/GenBank/DDBJ whole genome shotgun (WGS) entry which is preliminary data.</text>
</comment>
<dbReference type="AlphaFoldDB" id="E4KM48"/>
<evidence type="ECO:0000313" key="1">
    <source>
        <dbReference type="EMBL" id="EFR32017.1"/>
    </source>
</evidence>
<organism evidence="1 2">
    <name type="scientific">Eremococcus coleocola ACS-139-V-Col8</name>
    <dbReference type="NCBI Taxonomy" id="908337"/>
    <lineage>
        <taxon>Bacteria</taxon>
        <taxon>Bacillati</taxon>
        <taxon>Bacillota</taxon>
        <taxon>Bacilli</taxon>
        <taxon>Lactobacillales</taxon>
        <taxon>Aerococcaceae</taxon>
        <taxon>Eremococcus</taxon>
    </lineage>
</organism>
<dbReference type="Proteomes" id="UP000005990">
    <property type="component" value="Unassembled WGS sequence"/>
</dbReference>
<dbReference type="STRING" id="908337.HMPREF9257_1034"/>
<name>E4KM48_9LACT</name>
<sequence>MIQIRTDASFQADTGQAGLAVLIQAEGKSEQFKFFRGGGF</sequence>
<protein>
    <submittedName>
        <fullName evidence="1">Uncharacterized protein</fullName>
    </submittedName>
</protein>